<dbReference type="InterPro" id="IPR029058">
    <property type="entry name" value="AB_hydrolase_fold"/>
</dbReference>
<protein>
    <recommendedName>
        <fullName evidence="4">AB hydrolase-1 domain-containing protein</fullName>
    </recommendedName>
</protein>
<dbReference type="GO" id="GO:0016042">
    <property type="term" value="P:lipid catabolic process"/>
    <property type="evidence" value="ECO:0007669"/>
    <property type="project" value="UniProtKB-KW"/>
</dbReference>
<organism evidence="5 6">
    <name type="scientific">Megaselia scalaris</name>
    <name type="common">Humpbacked fly</name>
    <name type="synonym">Phora scalaris</name>
    <dbReference type="NCBI Taxonomy" id="36166"/>
    <lineage>
        <taxon>Eukaryota</taxon>
        <taxon>Metazoa</taxon>
        <taxon>Ecdysozoa</taxon>
        <taxon>Arthropoda</taxon>
        <taxon>Hexapoda</taxon>
        <taxon>Insecta</taxon>
        <taxon>Pterygota</taxon>
        <taxon>Neoptera</taxon>
        <taxon>Endopterygota</taxon>
        <taxon>Diptera</taxon>
        <taxon>Brachycera</taxon>
        <taxon>Muscomorpha</taxon>
        <taxon>Platypezoidea</taxon>
        <taxon>Phoridae</taxon>
        <taxon>Megaseliini</taxon>
        <taxon>Megaselia</taxon>
    </lineage>
</organism>
<dbReference type="EnsemblMetazoa" id="MESCA008522-RA">
    <property type="protein sequence ID" value="MESCA008522-PA"/>
    <property type="gene ID" value="MESCA008522"/>
</dbReference>
<keyword evidence="1" id="KW-0442">Lipid degradation</keyword>
<evidence type="ECO:0000259" key="4">
    <source>
        <dbReference type="Pfam" id="PF00561"/>
    </source>
</evidence>
<dbReference type="EMBL" id="CAQQ02147560">
    <property type="status" value="NOT_ANNOTATED_CDS"/>
    <property type="molecule type" value="Genomic_DNA"/>
</dbReference>
<feature type="chain" id="PRO_5004588600" description="AB hydrolase-1 domain-containing protein" evidence="3">
    <location>
        <begin position="18"/>
        <end position="141"/>
    </location>
</feature>
<dbReference type="PANTHER" id="PTHR11005">
    <property type="entry name" value="LYSOSOMAL ACID LIPASE-RELATED"/>
    <property type="match status" value="1"/>
</dbReference>
<feature type="signal peptide" evidence="3">
    <location>
        <begin position="1"/>
        <end position="17"/>
    </location>
</feature>
<dbReference type="AlphaFoldDB" id="T1GXH1"/>
<keyword evidence="6" id="KW-1185">Reference proteome</keyword>
<name>T1GXH1_MEGSC</name>
<dbReference type="EMBL" id="CAQQ02147559">
    <property type="status" value="NOT_ANNOTATED_CDS"/>
    <property type="molecule type" value="Genomic_DNA"/>
</dbReference>
<accession>T1GXH1</accession>
<dbReference type="OMA" id="RTGCHEK"/>
<feature type="domain" description="AB hydrolase-1" evidence="4">
    <location>
        <begin position="23"/>
        <end position="112"/>
    </location>
</feature>
<reference evidence="6" key="1">
    <citation type="submission" date="2013-02" db="EMBL/GenBank/DDBJ databases">
        <authorList>
            <person name="Hughes D."/>
        </authorList>
    </citation>
    <scope>NUCLEOTIDE SEQUENCE</scope>
    <source>
        <strain>Durham</strain>
        <strain evidence="6">NC isolate 2 -- Noor lab</strain>
    </source>
</reference>
<dbReference type="Proteomes" id="UP000015102">
    <property type="component" value="Unassembled WGS sequence"/>
</dbReference>
<evidence type="ECO:0000313" key="6">
    <source>
        <dbReference type="Proteomes" id="UP000015102"/>
    </source>
</evidence>
<evidence type="ECO:0000313" key="5">
    <source>
        <dbReference type="EnsemblMetazoa" id="MESCA008522-PA"/>
    </source>
</evidence>
<dbReference type="HOGENOM" id="CLU_1827523_0_0_1"/>
<proteinExistence type="predicted"/>
<sequence length="141" mass="16568">MEPKYMMFFMISNLSMASDTFLLADAGYDVWLANTRGNSYSRAHNTLTMENEDFWEFSFHEIGFYDLPALIDFIRKETAFHQLMFIGHSQGATAFLVMCSMKPEYNERVILFQALAPLYIFKHAKFTKNDVMKVRKFVRET</sequence>
<dbReference type="Gene3D" id="3.40.50.1820">
    <property type="entry name" value="alpha/beta hydrolase"/>
    <property type="match status" value="1"/>
</dbReference>
<keyword evidence="3" id="KW-0732">Signal</keyword>
<dbReference type="STRING" id="36166.T1GXH1"/>
<keyword evidence="2" id="KW-0443">Lipid metabolism</keyword>
<dbReference type="InterPro" id="IPR000073">
    <property type="entry name" value="AB_hydrolase_1"/>
</dbReference>
<reference evidence="5" key="2">
    <citation type="submission" date="2015-06" db="UniProtKB">
        <authorList>
            <consortium name="EnsemblMetazoa"/>
        </authorList>
    </citation>
    <scope>IDENTIFICATION</scope>
</reference>
<dbReference type="Pfam" id="PF00561">
    <property type="entry name" value="Abhydrolase_1"/>
    <property type="match status" value="1"/>
</dbReference>
<evidence type="ECO:0000256" key="3">
    <source>
        <dbReference type="SAM" id="SignalP"/>
    </source>
</evidence>
<dbReference type="SUPFAM" id="SSF53474">
    <property type="entry name" value="alpha/beta-Hydrolases"/>
    <property type="match status" value="1"/>
</dbReference>
<evidence type="ECO:0000256" key="1">
    <source>
        <dbReference type="ARBA" id="ARBA00022963"/>
    </source>
</evidence>
<evidence type="ECO:0000256" key="2">
    <source>
        <dbReference type="ARBA" id="ARBA00023098"/>
    </source>
</evidence>